<dbReference type="GO" id="GO:0046872">
    <property type="term" value="F:metal ion binding"/>
    <property type="evidence" value="ECO:0007669"/>
    <property type="project" value="UniProtKB-KW"/>
</dbReference>
<dbReference type="RefSeq" id="WP_109531576.1">
    <property type="nucleotide sequence ID" value="NZ_QEYD01000001.1"/>
</dbReference>
<dbReference type="PANTHER" id="PTHR12151">
    <property type="entry name" value="ELECTRON TRANSPORT PROTIN SCO1/SENC FAMILY MEMBER"/>
    <property type="match status" value="1"/>
</dbReference>
<keyword evidence="3" id="KW-0479">Metal-binding</keyword>
<evidence type="ECO:0000256" key="5">
    <source>
        <dbReference type="SAM" id="Phobius"/>
    </source>
</evidence>
<evidence type="ECO:0000256" key="3">
    <source>
        <dbReference type="PIRSR" id="PIRSR603782-1"/>
    </source>
</evidence>
<keyword evidence="2 3" id="KW-0186">Copper</keyword>
<dbReference type="OrthoDB" id="9790194at2"/>
<keyword evidence="5" id="KW-0812">Transmembrane</keyword>
<keyword evidence="5" id="KW-0472">Membrane</keyword>
<gene>
    <name evidence="6" type="ORF">C4N9_01875</name>
</gene>
<keyword evidence="7" id="KW-1185">Reference proteome</keyword>
<dbReference type="InterPro" id="IPR036249">
    <property type="entry name" value="Thioredoxin-like_sf"/>
</dbReference>
<organism evidence="6 7">
    <name type="scientific">Pararhodobacter marinus</name>
    <dbReference type="NCBI Taxonomy" id="2184063"/>
    <lineage>
        <taxon>Bacteria</taxon>
        <taxon>Pseudomonadati</taxon>
        <taxon>Pseudomonadota</taxon>
        <taxon>Alphaproteobacteria</taxon>
        <taxon>Rhodobacterales</taxon>
        <taxon>Paracoccaceae</taxon>
        <taxon>Pararhodobacter</taxon>
    </lineage>
</organism>
<sequence length="217" mass="23591">MTRSYAIGAAAFVTLMLVTLAVLAFLQPPWMRQLLGMSDDPFAPCRTSVAMGGLDQIGGPFELINAQGETVTDADVITQPSILYFGYTFCPDVCPLDSARNALATEILEAEGETVQPVFISVDPARDTPEVVGEFASIFHPRMVGLTGSDEQVRAASRAYRTYFSRNDGDGSDEFYLVDHSTFSYLVLPGHGTVEIFRHDESAEAVAEKTQCFLSNA</sequence>
<dbReference type="Pfam" id="PF02630">
    <property type="entry name" value="SCO1-SenC"/>
    <property type="match status" value="1"/>
</dbReference>
<dbReference type="PANTHER" id="PTHR12151:SF25">
    <property type="entry name" value="LINALOOL DEHYDRATASE_ISOMERASE DOMAIN-CONTAINING PROTEIN"/>
    <property type="match status" value="1"/>
</dbReference>
<keyword evidence="4" id="KW-1015">Disulfide bond</keyword>
<feature type="binding site" evidence="3">
    <location>
        <position position="94"/>
    </location>
    <ligand>
        <name>Cu cation</name>
        <dbReference type="ChEBI" id="CHEBI:23378"/>
    </ligand>
</feature>
<dbReference type="FunFam" id="3.40.30.10:FF:000013">
    <property type="entry name" value="Blast:Protein SCO1 homolog, mitochondrial"/>
    <property type="match status" value="1"/>
</dbReference>
<comment type="similarity">
    <text evidence="1">Belongs to the SCO1/2 family.</text>
</comment>
<feature type="binding site" evidence="3">
    <location>
        <position position="90"/>
    </location>
    <ligand>
        <name>Cu cation</name>
        <dbReference type="ChEBI" id="CHEBI:23378"/>
    </ligand>
</feature>
<protein>
    <submittedName>
        <fullName evidence="6">SCO family protein</fullName>
    </submittedName>
</protein>
<dbReference type="GeneID" id="94363627"/>
<dbReference type="CDD" id="cd02968">
    <property type="entry name" value="SCO"/>
    <property type="match status" value="1"/>
</dbReference>
<feature type="binding site" evidence="3">
    <location>
        <position position="180"/>
    </location>
    <ligand>
        <name>Cu cation</name>
        <dbReference type="ChEBI" id="CHEBI:23378"/>
    </ligand>
</feature>
<dbReference type="EMBL" id="QEYD01000001">
    <property type="protein sequence ID" value="PWE31775.1"/>
    <property type="molecule type" value="Genomic_DNA"/>
</dbReference>
<evidence type="ECO:0000313" key="6">
    <source>
        <dbReference type="EMBL" id="PWE31775.1"/>
    </source>
</evidence>
<name>A0A2U2CIQ4_9RHOB</name>
<evidence type="ECO:0000313" key="7">
    <source>
        <dbReference type="Proteomes" id="UP000244940"/>
    </source>
</evidence>
<proteinExistence type="inferred from homology"/>
<feature type="disulfide bond" description="Redox-active" evidence="4">
    <location>
        <begin position="90"/>
        <end position="94"/>
    </location>
</feature>
<accession>A0A2U2CIQ4</accession>
<dbReference type="SUPFAM" id="SSF52833">
    <property type="entry name" value="Thioredoxin-like"/>
    <property type="match status" value="1"/>
</dbReference>
<dbReference type="AlphaFoldDB" id="A0A2U2CIQ4"/>
<feature type="transmembrane region" description="Helical" evidence="5">
    <location>
        <begin position="6"/>
        <end position="26"/>
    </location>
</feature>
<evidence type="ECO:0000256" key="4">
    <source>
        <dbReference type="PIRSR" id="PIRSR603782-2"/>
    </source>
</evidence>
<comment type="caution">
    <text evidence="6">The sequence shown here is derived from an EMBL/GenBank/DDBJ whole genome shotgun (WGS) entry which is preliminary data.</text>
</comment>
<keyword evidence="5" id="KW-1133">Transmembrane helix</keyword>
<dbReference type="InterPro" id="IPR003782">
    <property type="entry name" value="SCO1/SenC"/>
</dbReference>
<evidence type="ECO:0000256" key="2">
    <source>
        <dbReference type="ARBA" id="ARBA00023008"/>
    </source>
</evidence>
<evidence type="ECO:0000256" key="1">
    <source>
        <dbReference type="ARBA" id="ARBA00010996"/>
    </source>
</evidence>
<reference evidence="6 7" key="1">
    <citation type="submission" date="2018-05" db="EMBL/GenBank/DDBJ databases">
        <title>Pararhodobacter marina sp. nov., isolated from deep-sea water of the Indian Ocean.</title>
        <authorList>
            <person name="Lai Q.Sr."/>
            <person name="Liu X."/>
            <person name="Shao Z."/>
        </authorList>
    </citation>
    <scope>NUCLEOTIDE SEQUENCE [LARGE SCALE GENOMIC DNA]</scope>
    <source>
        <strain evidence="6 7">CIC4N-9</strain>
    </source>
</reference>
<dbReference type="Gene3D" id="3.40.30.10">
    <property type="entry name" value="Glutaredoxin"/>
    <property type="match status" value="1"/>
</dbReference>
<dbReference type="Proteomes" id="UP000244940">
    <property type="component" value="Unassembled WGS sequence"/>
</dbReference>